<reference evidence="1 2" key="1">
    <citation type="submission" date="2018-10" db="EMBL/GenBank/DDBJ databases">
        <title>Bradyrhizobium sp. nov., isolated from effective nodules of peanut in China.</title>
        <authorList>
            <person name="Li Y."/>
        </authorList>
    </citation>
    <scope>NUCLEOTIDE SEQUENCE [LARGE SCALE GENOMIC DNA]</scope>
    <source>
        <strain evidence="1 2">CCBAU 51781</strain>
    </source>
</reference>
<organism evidence="1 2">
    <name type="scientific">Bradyrhizobium zhanjiangense</name>
    <dbReference type="NCBI Taxonomy" id="1325107"/>
    <lineage>
        <taxon>Bacteria</taxon>
        <taxon>Pseudomonadati</taxon>
        <taxon>Pseudomonadota</taxon>
        <taxon>Alphaproteobacteria</taxon>
        <taxon>Hyphomicrobiales</taxon>
        <taxon>Nitrobacteraceae</taxon>
        <taxon>Bradyrhizobium</taxon>
    </lineage>
</organism>
<keyword evidence="2" id="KW-1185">Reference proteome</keyword>
<comment type="caution">
    <text evidence="1">The sequence shown here is derived from an EMBL/GenBank/DDBJ whole genome shotgun (WGS) entry which is preliminary data.</text>
</comment>
<name>A0ABY0DPU4_9BRAD</name>
<protein>
    <submittedName>
        <fullName evidence="1">Uncharacterized protein</fullName>
    </submittedName>
</protein>
<evidence type="ECO:0000313" key="2">
    <source>
        <dbReference type="Proteomes" id="UP000289946"/>
    </source>
</evidence>
<accession>A0ABY0DPU4</accession>
<sequence length="85" mass="9469">MRTRVAEQVSKVLADRTSPQDTASLEVSRNLFGIAVVVRHRRDASRFPHGEPPGCAGDLDRLTPITEARQWSAELAPRYPRNSPC</sequence>
<dbReference type="EMBL" id="RDRA01000006">
    <property type="protein sequence ID" value="RXG96361.1"/>
    <property type="molecule type" value="Genomic_DNA"/>
</dbReference>
<evidence type="ECO:0000313" key="1">
    <source>
        <dbReference type="EMBL" id="RXG96361.1"/>
    </source>
</evidence>
<proteinExistence type="predicted"/>
<gene>
    <name evidence="1" type="ORF">EAS62_12275</name>
</gene>
<dbReference type="Proteomes" id="UP000289946">
    <property type="component" value="Unassembled WGS sequence"/>
</dbReference>